<sequence>MSQSSIDFTENGPVVPDTATVRDAVETNWQAAFDNRLNPDPATPQGQLITSETAIVQDKNSQLLFLANMFNPETAEGIYQDALAKIYFLTRQPARSTVVPCTCTGLPGTVIPGIGSDAPALAKDADGNILVCQTSGTIPQSGSIVLEFACQVPGPIEIRQGTVTTIVRTIPGWDTITNADGITGQNVESRAAFESRRYASVAKNARSVAAAVYANVGDLDGVLDVCVRENKTSAPLEVQGVTLKPHSIYVAVVGSATDSDIAEAIYARCSAGCDYNGNTSVTVTDPVTGAVETVLFERPESLPVGIQVTIRKNASMPSNVEELIKAAVVAEFYGETADACGNTGQRVHIGDTVYASRFYSAVLGTGVTDLVSIEIAAPVGEGSPPTWGDYITINIDEAPTLVSDNVTVTIIKTRSGRG</sequence>
<proteinExistence type="predicted"/>
<dbReference type="EMBL" id="BK015482">
    <property type="protein sequence ID" value="DAE09034.1"/>
    <property type="molecule type" value="Genomic_DNA"/>
</dbReference>
<evidence type="ECO:0000313" key="1">
    <source>
        <dbReference type="EMBL" id="DAE09034.1"/>
    </source>
</evidence>
<accession>A0A8S5PQA6</accession>
<name>A0A8S5PQA6_9CAUD</name>
<protein>
    <submittedName>
        <fullName evidence="1">Baseplate wedge protein</fullName>
    </submittedName>
</protein>
<organism evidence="1">
    <name type="scientific">Myoviridae sp. ctEg02</name>
    <dbReference type="NCBI Taxonomy" id="2825061"/>
    <lineage>
        <taxon>Viruses</taxon>
        <taxon>Duplodnaviria</taxon>
        <taxon>Heunggongvirae</taxon>
        <taxon>Uroviricota</taxon>
        <taxon>Caudoviricetes</taxon>
    </lineage>
</organism>
<reference evidence="1" key="1">
    <citation type="journal article" date="2021" name="Proc. Natl. Acad. Sci. U.S.A.">
        <title>A Catalog of Tens of Thousands of Viruses from Human Metagenomes Reveals Hidden Associations with Chronic Diseases.</title>
        <authorList>
            <person name="Tisza M.J."/>
            <person name="Buck C.B."/>
        </authorList>
    </citation>
    <scope>NUCLEOTIDE SEQUENCE</scope>
    <source>
        <strain evidence="1">CtEg02</strain>
    </source>
</reference>